<evidence type="ECO:0000256" key="6">
    <source>
        <dbReference type="ARBA" id="ARBA00022741"/>
    </source>
</evidence>
<dbReference type="Gene3D" id="3.40.50.300">
    <property type="entry name" value="P-loop containing nucleotide triphosphate hydrolases"/>
    <property type="match status" value="2"/>
</dbReference>
<reference evidence="13 14" key="1">
    <citation type="journal article" date="2019" name="Commun. Biol.">
        <title>The bagworm genome reveals a unique fibroin gene that provides high tensile strength.</title>
        <authorList>
            <person name="Kono N."/>
            <person name="Nakamura H."/>
            <person name="Ohtoshi R."/>
            <person name="Tomita M."/>
            <person name="Numata K."/>
            <person name="Arakawa K."/>
        </authorList>
    </citation>
    <scope>NUCLEOTIDE SEQUENCE [LARGE SCALE GENOMIC DNA]</scope>
</reference>
<evidence type="ECO:0000259" key="11">
    <source>
        <dbReference type="Pfam" id="PF08393"/>
    </source>
</evidence>
<dbReference type="Pfam" id="PF12774">
    <property type="entry name" value="AAA_6"/>
    <property type="match status" value="1"/>
</dbReference>
<evidence type="ECO:0000313" key="14">
    <source>
        <dbReference type="Proteomes" id="UP000299102"/>
    </source>
</evidence>
<evidence type="ECO:0000259" key="12">
    <source>
        <dbReference type="Pfam" id="PF12774"/>
    </source>
</evidence>
<evidence type="ECO:0000256" key="4">
    <source>
        <dbReference type="ARBA" id="ARBA00022701"/>
    </source>
</evidence>
<comment type="subcellular location">
    <subcellularLocation>
        <location evidence="1">Cytoplasm</location>
        <location evidence="1">Cytoskeleton</location>
    </subcellularLocation>
</comment>
<feature type="domain" description="Dynein heavy chain hydrolytic ATP-binding dynein motor region" evidence="12">
    <location>
        <begin position="335"/>
        <end position="669"/>
    </location>
</feature>
<dbReference type="STRING" id="151549.A0A4C1VXA8"/>
<evidence type="ECO:0000256" key="10">
    <source>
        <dbReference type="ARBA" id="ARBA00023212"/>
    </source>
</evidence>
<dbReference type="OrthoDB" id="10252139at2759"/>
<evidence type="ECO:0000256" key="2">
    <source>
        <dbReference type="ARBA" id="ARBA00022197"/>
    </source>
</evidence>
<evidence type="ECO:0000256" key="1">
    <source>
        <dbReference type="ARBA" id="ARBA00004245"/>
    </source>
</evidence>
<dbReference type="PANTHER" id="PTHR45703">
    <property type="entry name" value="DYNEIN HEAVY CHAIN"/>
    <property type="match status" value="1"/>
</dbReference>
<keyword evidence="7" id="KW-0067">ATP-binding</keyword>
<dbReference type="InterPro" id="IPR035699">
    <property type="entry name" value="AAA_6"/>
</dbReference>
<gene>
    <name evidence="13" type="primary">DYH1B</name>
    <name evidence="13" type="ORF">EVAR_33962_1</name>
</gene>
<proteinExistence type="predicted"/>
<feature type="non-terminal residue" evidence="13">
    <location>
        <position position="677"/>
    </location>
</feature>
<keyword evidence="3" id="KW-0963">Cytoplasm</keyword>
<accession>A0A4C1VXA8</accession>
<dbReference type="InterPro" id="IPR026983">
    <property type="entry name" value="DHC"/>
</dbReference>
<dbReference type="AlphaFoldDB" id="A0A4C1VXA8"/>
<dbReference type="InterPro" id="IPR027417">
    <property type="entry name" value="P-loop_NTPase"/>
</dbReference>
<evidence type="ECO:0000256" key="7">
    <source>
        <dbReference type="ARBA" id="ARBA00022840"/>
    </source>
</evidence>
<keyword evidence="5" id="KW-0677">Repeat</keyword>
<dbReference type="InterPro" id="IPR042228">
    <property type="entry name" value="Dynein_linker_3"/>
</dbReference>
<evidence type="ECO:0000313" key="13">
    <source>
        <dbReference type="EMBL" id="GBP43433.1"/>
    </source>
</evidence>
<dbReference type="GO" id="GO:0000235">
    <property type="term" value="C:astral microtubule"/>
    <property type="evidence" value="ECO:0007669"/>
    <property type="project" value="UniProtKB-ARBA"/>
</dbReference>
<evidence type="ECO:0000256" key="3">
    <source>
        <dbReference type="ARBA" id="ARBA00022490"/>
    </source>
</evidence>
<evidence type="ECO:0000256" key="8">
    <source>
        <dbReference type="ARBA" id="ARBA00023054"/>
    </source>
</evidence>
<dbReference type="GO" id="GO:0005938">
    <property type="term" value="C:cell cortex"/>
    <property type="evidence" value="ECO:0007669"/>
    <property type="project" value="UniProtKB-ARBA"/>
</dbReference>
<dbReference type="GO" id="GO:0030473">
    <property type="term" value="P:nuclear migration along microtubule"/>
    <property type="evidence" value="ECO:0007669"/>
    <property type="project" value="UniProtKB-ARBA"/>
</dbReference>
<dbReference type="InterPro" id="IPR013602">
    <property type="entry name" value="Dynein_heavy_linker"/>
</dbReference>
<dbReference type="Pfam" id="PF08393">
    <property type="entry name" value="DHC_N2"/>
    <property type="match status" value="1"/>
</dbReference>
<comment type="caution">
    <text evidence="13">The sequence shown here is derived from an EMBL/GenBank/DDBJ whole genome shotgun (WGS) entry which is preliminary data.</text>
</comment>
<dbReference type="GO" id="GO:0005524">
    <property type="term" value="F:ATP binding"/>
    <property type="evidence" value="ECO:0007669"/>
    <property type="project" value="UniProtKB-KW"/>
</dbReference>
<protein>
    <recommendedName>
        <fullName evidence="2">Dynein heavy chain, cytoplasmic</fullName>
    </recommendedName>
</protein>
<dbReference type="GO" id="GO:0008569">
    <property type="term" value="F:minus-end-directed microtubule motor activity"/>
    <property type="evidence" value="ECO:0007669"/>
    <property type="project" value="UniProtKB-ARBA"/>
</dbReference>
<keyword evidence="10" id="KW-0206">Cytoskeleton</keyword>
<name>A0A4C1VXA8_EUMVA</name>
<dbReference type="GO" id="GO:0045505">
    <property type="term" value="F:dynein intermediate chain binding"/>
    <property type="evidence" value="ECO:0007669"/>
    <property type="project" value="InterPro"/>
</dbReference>
<dbReference type="FunFam" id="3.40.50.300:FF:000996">
    <property type="entry name" value="Cytoplasmic dynein heavy chain"/>
    <property type="match status" value="1"/>
</dbReference>
<keyword evidence="4" id="KW-0493">Microtubule</keyword>
<evidence type="ECO:0000256" key="9">
    <source>
        <dbReference type="ARBA" id="ARBA00023175"/>
    </source>
</evidence>
<dbReference type="GO" id="GO:0030286">
    <property type="term" value="C:dynein complex"/>
    <property type="evidence" value="ECO:0007669"/>
    <property type="project" value="InterPro"/>
</dbReference>
<dbReference type="Gene3D" id="3.20.180.20">
    <property type="entry name" value="Dynein heavy chain, N-terminal domain 2"/>
    <property type="match status" value="1"/>
</dbReference>
<keyword evidence="8" id="KW-0175">Coiled coil</keyword>
<dbReference type="Gene3D" id="1.20.58.1120">
    <property type="match status" value="1"/>
</dbReference>
<evidence type="ECO:0000256" key="5">
    <source>
        <dbReference type="ARBA" id="ARBA00022737"/>
    </source>
</evidence>
<dbReference type="EMBL" id="BGZK01000435">
    <property type="protein sequence ID" value="GBP43433.1"/>
    <property type="molecule type" value="Genomic_DNA"/>
</dbReference>
<dbReference type="GO" id="GO:0051959">
    <property type="term" value="F:dynein light intermediate chain binding"/>
    <property type="evidence" value="ECO:0007669"/>
    <property type="project" value="InterPro"/>
</dbReference>
<dbReference type="GO" id="GO:0000070">
    <property type="term" value="P:mitotic sister chromatid segregation"/>
    <property type="evidence" value="ECO:0007669"/>
    <property type="project" value="UniProtKB-ARBA"/>
</dbReference>
<dbReference type="Gene3D" id="1.20.140.100">
    <property type="entry name" value="Dynein heavy chain, N-terminal domain 2"/>
    <property type="match status" value="1"/>
</dbReference>
<dbReference type="Gene3D" id="1.10.8.710">
    <property type="match status" value="1"/>
</dbReference>
<dbReference type="InterPro" id="IPR042222">
    <property type="entry name" value="Dynein_2_N"/>
</dbReference>
<organism evidence="13 14">
    <name type="scientific">Eumeta variegata</name>
    <name type="common">Bagworm moth</name>
    <name type="synonym">Eumeta japonica</name>
    <dbReference type="NCBI Taxonomy" id="151549"/>
    <lineage>
        <taxon>Eukaryota</taxon>
        <taxon>Metazoa</taxon>
        <taxon>Ecdysozoa</taxon>
        <taxon>Arthropoda</taxon>
        <taxon>Hexapoda</taxon>
        <taxon>Insecta</taxon>
        <taxon>Pterygota</taxon>
        <taxon>Neoptera</taxon>
        <taxon>Endopterygota</taxon>
        <taxon>Lepidoptera</taxon>
        <taxon>Glossata</taxon>
        <taxon>Ditrysia</taxon>
        <taxon>Tineoidea</taxon>
        <taxon>Psychidae</taxon>
        <taxon>Oiketicinae</taxon>
        <taxon>Eumeta</taxon>
    </lineage>
</organism>
<dbReference type="GO" id="GO:1902850">
    <property type="term" value="P:microtubule cytoskeleton organization involved in mitosis"/>
    <property type="evidence" value="ECO:0007669"/>
    <property type="project" value="UniProtKB-ARBA"/>
</dbReference>
<dbReference type="Proteomes" id="UP000299102">
    <property type="component" value="Unassembled WGS sequence"/>
</dbReference>
<dbReference type="InterPro" id="IPR043157">
    <property type="entry name" value="Dynein_AAA1S"/>
</dbReference>
<dbReference type="PANTHER" id="PTHR45703:SF22">
    <property type="entry name" value="DYNEIN CYTOPLASMIC 2 HEAVY CHAIN 1"/>
    <property type="match status" value="1"/>
</dbReference>
<keyword evidence="9" id="KW-0505">Motor protein</keyword>
<dbReference type="SUPFAM" id="SSF52540">
    <property type="entry name" value="P-loop containing nucleoside triphosphate hydrolases"/>
    <property type="match status" value="2"/>
</dbReference>
<sequence>MIGSSSSLNQPVAMTERDKSRYTKGSVIIGEQCRWLYLEPILSGDDGELGLKFRKVNQGFRQVARAIEGDSRLSTLVQSARLRPMLDSISEQLHVCQAALNQYIEDKRSIFPRFYFLSDDDLLELLGQARAGARAGAEGRAVVIQTHLRKLFPGITGVKLGPGDLSITALCSHQEEIFYLDRPVDIDCPVEIWLKNVENEMHASLKNLVLNYVMNTSPKNNDVFSLPVQILCLAQNIRFTEQTERAITSKELHKLKVNIDKEYKYYAEVPTDDDNERLKRQALILQCAYYLNVIQLLIDNNVATTSQWLWQKQLRFYLLNTKEVVAKMGLAELSYSYEYLGINTGQFARTELSDQCFLVLTQAFHLGLVGNPFGPAGTGKTESVKALGGLIGRLVLVFNCDEAMDSECMGRLLSGLARCGAWGCFDELNRLTAPTLAALSQYLSDLLPVLTDHSATAQRAVTINGNEIAVSQRCAIAATMNPAGRGYGGRRALPAALQRVLRPVAMCQPRGDILARHLLAARAIINSQRLADDLHQVFYMASDLLSIQRHYDWGLRALKATIGSCAEALTSASPERQRAVLRAALRHNNMSKLTRDDAQRFEAIMSVVFADVTEEELLQTSLKKALEDVVISLGLVYSEEQIQKCMQLHEQLQQRMGVVLVGPPGSGKTTICQILKM</sequence>
<feature type="domain" description="Dynein heavy chain linker" evidence="11">
    <location>
        <begin position="32"/>
        <end position="209"/>
    </location>
</feature>
<keyword evidence="6" id="KW-0547">Nucleotide-binding</keyword>
<keyword evidence="14" id="KW-1185">Reference proteome</keyword>